<keyword evidence="2" id="KW-0547">Nucleotide-binding</keyword>
<dbReference type="GO" id="GO:0005524">
    <property type="term" value="F:ATP binding"/>
    <property type="evidence" value="ECO:0007669"/>
    <property type="project" value="UniProtKB-KW"/>
</dbReference>
<dbReference type="CDD" id="cd03230">
    <property type="entry name" value="ABC_DR_subfamily_A"/>
    <property type="match status" value="1"/>
</dbReference>
<gene>
    <name evidence="5" type="ORF">ACFQ41_08690</name>
</gene>
<evidence type="ECO:0000259" key="4">
    <source>
        <dbReference type="PROSITE" id="PS50893"/>
    </source>
</evidence>
<dbReference type="InterPro" id="IPR003593">
    <property type="entry name" value="AAA+_ATPase"/>
</dbReference>
<organism evidence="5 6">
    <name type="scientific">Lacticaseibacillus suilingensis</name>
    <dbReference type="NCBI Taxonomy" id="2799577"/>
    <lineage>
        <taxon>Bacteria</taxon>
        <taxon>Bacillati</taxon>
        <taxon>Bacillota</taxon>
        <taxon>Bacilli</taxon>
        <taxon>Lactobacillales</taxon>
        <taxon>Lactobacillaceae</taxon>
        <taxon>Lacticaseibacillus</taxon>
    </lineage>
</organism>
<dbReference type="PANTHER" id="PTHR42939:SF3">
    <property type="entry name" value="ABC TRANSPORTER ATP-BINDING COMPONENT"/>
    <property type="match status" value="1"/>
</dbReference>
<dbReference type="Pfam" id="PF00005">
    <property type="entry name" value="ABC_tran"/>
    <property type="match status" value="1"/>
</dbReference>
<dbReference type="Proteomes" id="UP001597199">
    <property type="component" value="Unassembled WGS sequence"/>
</dbReference>
<accession>A0ABW4BI63</accession>
<dbReference type="InterPro" id="IPR051782">
    <property type="entry name" value="ABC_Transporter_VariousFunc"/>
</dbReference>
<dbReference type="PANTHER" id="PTHR42939">
    <property type="entry name" value="ABC TRANSPORTER ATP-BINDING PROTEIN ALBC-RELATED"/>
    <property type="match status" value="1"/>
</dbReference>
<dbReference type="Gene3D" id="3.40.50.300">
    <property type="entry name" value="P-loop containing nucleotide triphosphate hydrolases"/>
    <property type="match status" value="1"/>
</dbReference>
<evidence type="ECO:0000256" key="3">
    <source>
        <dbReference type="ARBA" id="ARBA00022840"/>
    </source>
</evidence>
<dbReference type="SMART" id="SM00382">
    <property type="entry name" value="AAA"/>
    <property type="match status" value="1"/>
</dbReference>
<evidence type="ECO:0000313" key="6">
    <source>
        <dbReference type="Proteomes" id="UP001597199"/>
    </source>
</evidence>
<protein>
    <submittedName>
        <fullName evidence="5">ABC transporter ATP-binding protein</fullName>
    </submittedName>
</protein>
<dbReference type="InterPro" id="IPR027417">
    <property type="entry name" value="P-loop_NTPase"/>
</dbReference>
<keyword evidence="6" id="KW-1185">Reference proteome</keyword>
<name>A0ABW4BI63_9LACO</name>
<dbReference type="RefSeq" id="WP_204119225.1">
    <property type="nucleotide sequence ID" value="NZ_BOLV01000012.1"/>
</dbReference>
<keyword evidence="1" id="KW-0813">Transport</keyword>
<dbReference type="InterPro" id="IPR003439">
    <property type="entry name" value="ABC_transporter-like_ATP-bd"/>
</dbReference>
<keyword evidence="3 5" id="KW-0067">ATP-binding</keyword>
<evidence type="ECO:0000256" key="1">
    <source>
        <dbReference type="ARBA" id="ARBA00022448"/>
    </source>
</evidence>
<comment type="caution">
    <text evidence="5">The sequence shown here is derived from an EMBL/GenBank/DDBJ whole genome shotgun (WGS) entry which is preliminary data.</text>
</comment>
<evidence type="ECO:0000256" key="2">
    <source>
        <dbReference type="ARBA" id="ARBA00022741"/>
    </source>
</evidence>
<proteinExistence type="predicted"/>
<dbReference type="PROSITE" id="PS50893">
    <property type="entry name" value="ABC_TRANSPORTER_2"/>
    <property type="match status" value="1"/>
</dbReference>
<evidence type="ECO:0000313" key="5">
    <source>
        <dbReference type="EMBL" id="MFD1399387.1"/>
    </source>
</evidence>
<sequence length="286" mass="31445">MNERLNVTNLAKTYPEFALGPLTFDLPAGYIMGLIGPNGAGKTTTLRLLLDMAQPSSGEFTLNGAKTADARQQARDDLGAMLDSTTLPDAWTMKDVDSNMKRLFPHWDSQQFMKLVAQFDINPKTMYRRLSKGTQNKVNLAVALSHHAKLLILDEPMAGLDPIARDELRQLLQSYIQDGEASVLLSSHLTDDLAQFADYLLYLIHGEQRFFGETDTLLSRYLLVQGGSSELTAALKNRGLGLRQTSVGFSLLLPTADQALATGLVTSTPDLDTLMIYLGKRGEDHA</sequence>
<feature type="domain" description="ABC transporter" evidence="4">
    <location>
        <begin position="5"/>
        <end position="230"/>
    </location>
</feature>
<dbReference type="EMBL" id="JBHTOA010000032">
    <property type="protein sequence ID" value="MFD1399387.1"/>
    <property type="molecule type" value="Genomic_DNA"/>
</dbReference>
<reference evidence="6" key="1">
    <citation type="journal article" date="2019" name="Int. J. Syst. Evol. Microbiol.">
        <title>The Global Catalogue of Microorganisms (GCM) 10K type strain sequencing project: providing services to taxonomists for standard genome sequencing and annotation.</title>
        <authorList>
            <consortium name="The Broad Institute Genomics Platform"/>
            <consortium name="The Broad Institute Genome Sequencing Center for Infectious Disease"/>
            <person name="Wu L."/>
            <person name="Ma J."/>
        </authorList>
    </citation>
    <scope>NUCLEOTIDE SEQUENCE [LARGE SCALE GENOMIC DNA]</scope>
    <source>
        <strain evidence="6">CCM 9110</strain>
    </source>
</reference>
<dbReference type="SUPFAM" id="SSF52540">
    <property type="entry name" value="P-loop containing nucleoside triphosphate hydrolases"/>
    <property type="match status" value="1"/>
</dbReference>